<dbReference type="Gene3D" id="1.10.1040.10">
    <property type="entry name" value="N-(1-d-carboxylethyl)-l-norvaline Dehydrogenase, domain 2"/>
    <property type="match status" value="1"/>
</dbReference>
<keyword evidence="2" id="KW-0520">NAD</keyword>
<keyword evidence="6" id="KW-1185">Reference proteome</keyword>
<evidence type="ECO:0000259" key="3">
    <source>
        <dbReference type="Pfam" id="PF01232"/>
    </source>
</evidence>
<evidence type="ECO:0000259" key="4">
    <source>
        <dbReference type="Pfam" id="PF08125"/>
    </source>
</evidence>
<dbReference type="GO" id="GO:0019594">
    <property type="term" value="P:mannitol metabolic process"/>
    <property type="evidence" value="ECO:0007669"/>
    <property type="project" value="InterPro"/>
</dbReference>
<dbReference type="InterPro" id="IPR013131">
    <property type="entry name" value="Mannitol_DH_N"/>
</dbReference>
<dbReference type="InterPro" id="IPR023027">
    <property type="entry name" value="Mannitol_DH_CS"/>
</dbReference>
<evidence type="ECO:0000256" key="2">
    <source>
        <dbReference type="ARBA" id="ARBA00023027"/>
    </source>
</evidence>
<dbReference type="Gene3D" id="3.40.50.720">
    <property type="entry name" value="NAD(P)-binding Rossmann-like Domain"/>
    <property type="match status" value="1"/>
</dbReference>
<dbReference type="Pfam" id="PF08125">
    <property type="entry name" value="Mannitol_dh_C"/>
    <property type="match status" value="1"/>
</dbReference>
<evidence type="ECO:0000313" key="5">
    <source>
        <dbReference type="EMBL" id="SKA06525.1"/>
    </source>
</evidence>
<dbReference type="AlphaFoldDB" id="A0A1T4QS46"/>
<dbReference type="InterPro" id="IPR013118">
    <property type="entry name" value="Mannitol_DH_C"/>
</dbReference>
<gene>
    <name evidence="5" type="ORF">SAMN05428963_105219</name>
</gene>
<reference evidence="5 6" key="1">
    <citation type="submission" date="2017-02" db="EMBL/GenBank/DDBJ databases">
        <authorList>
            <person name="Peterson S.W."/>
        </authorList>
    </citation>
    <scope>NUCLEOTIDE SEQUENCE [LARGE SCALE GENOMIC DNA]</scope>
    <source>
        <strain evidence="5 6">USBA 369</strain>
    </source>
</reference>
<feature type="domain" description="Mannitol dehydrogenase N-terminal" evidence="3">
    <location>
        <begin position="29"/>
        <end position="274"/>
    </location>
</feature>
<dbReference type="STRING" id="1365950.SAMN05428963_105219"/>
<dbReference type="RefSeq" id="WP_078708113.1">
    <property type="nucleotide sequence ID" value="NZ_FUXL01000005.1"/>
</dbReference>
<dbReference type="PANTHER" id="PTHR43362:SF1">
    <property type="entry name" value="MANNITOL DEHYDROGENASE 2-RELATED"/>
    <property type="match status" value="1"/>
</dbReference>
<dbReference type="EMBL" id="FUXL01000005">
    <property type="protein sequence ID" value="SKA06525.1"/>
    <property type="molecule type" value="Genomic_DNA"/>
</dbReference>
<feature type="domain" description="Mannitol dehydrogenase C-terminal" evidence="4">
    <location>
        <begin position="283"/>
        <end position="475"/>
    </location>
</feature>
<protein>
    <submittedName>
        <fullName evidence="5">Fructuronate reductase</fullName>
    </submittedName>
</protein>
<dbReference type="InterPro" id="IPR013328">
    <property type="entry name" value="6PGD_dom2"/>
</dbReference>
<sequence>MARLSLKTLGEAAKTAQVPAYDPTTVKTGILHLGVGAFHRAHQAVFMDDLLAKDPRWGIAGAQVINNTQLRDALAPQDFLYTVGLRSGDEAKLRVVGSLRSLVVPDGSDALIEKMCDPTIRIVSITVTEKGYCYDPATGDLAMNHPGIAADLANPHQPTTLPGFITEALRRRRAAGTAPFTVLSCDNLPSNGITTRKVVTQFAESVDKDLAKFIAAEVAFPGTMVDRIVPATTEQDIAAVSAQLGLEDAWPVVTEPFIQWVIEDHFTNGRPDYESLGAEMVKDVEPYERMKHRMLNGSHSMIAYLGYLAGYETVAETMADRAFEKLIFDFMTEELAPTLHVPGVDLGGYRDALIARFKNTALKHRTWQIAMDGSQKLPQRMLGALRDRLESGESFDRLALGIAAWMRYVTGRDEHEAAIDVRDPLADRLKKIADETGRHAGALTRAYLSVEEVFGHDLGQNPAVASAVEAALTKLLDQGAAATVKTYI</sequence>
<dbReference type="Proteomes" id="UP000190135">
    <property type="component" value="Unassembled WGS sequence"/>
</dbReference>
<dbReference type="InterPro" id="IPR008927">
    <property type="entry name" value="6-PGluconate_DH-like_C_sf"/>
</dbReference>
<dbReference type="PANTHER" id="PTHR43362">
    <property type="entry name" value="MANNITOL DEHYDROGENASE DSF1-RELATED"/>
    <property type="match status" value="1"/>
</dbReference>
<keyword evidence="1" id="KW-0560">Oxidoreductase</keyword>
<dbReference type="OrthoDB" id="271711at2"/>
<dbReference type="InterPro" id="IPR050988">
    <property type="entry name" value="Mannitol_DH/Oxidoreductase"/>
</dbReference>
<evidence type="ECO:0000256" key="1">
    <source>
        <dbReference type="ARBA" id="ARBA00023002"/>
    </source>
</evidence>
<dbReference type="InterPro" id="IPR000669">
    <property type="entry name" value="Mannitol_DH"/>
</dbReference>
<evidence type="ECO:0000313" key="6">
    <source>
        <dbReference type="Proteomes" id="UP000190135"/>
    </source>
</evidence>
<dbReference type="SUPFAM" id="SSF48179">
    <property type="entry name" value="6-phosphogluconate dehydrogenase C-terminal domain-like"/>
    <property type="match status" value="1"/>
</dbReference>
<dbReference type="PROSITE" id="PS00974">
    <property type="entry name" value="MANNITOL_DHGENASE"/>
    <property type="match status" value="1"/>
</dbReference>
<dbReference type="PRINTS" id="PR00084">
    <property type="entry name" value="MTLDHDRGNASE"/>
</dbReference>
<name>A0A1T4QS46_9HYPH</name>
<accession>A0A1T4QS46</accession>
<proteinExistence type="predicted"/>
<dbReference type="Pfam" id="PF01232">
    <property type="entry name" value="Mannitol_dh"/>
    <property type="match status" value="1"/>
</dbReference>
<dbReference type="GO" id="GO:0016616">
    <property type="term" value="F:oxidoreductase activity, acting on the CH-OH group of donors, NAD or NADP as acceptor"/>
    <property type="evidence" value="ECO:0007669"/>
    <property type="project" value="TreeGrafter"/>
</dbReference>
<dbReference type="InterPro" id="IPR036291">
    <property type="entry name" value="NAD(P)-bd_dom_sf"/>
</dbReference>
<organism evidence="5 6">
    <name type="scientific">Consotaella salsifontis</name>
    <dbReference type="NCBI Taxonomy" id="1365950"/>
    <lineage>
        <taxon>Bacteria</taxon>
        <taxon>Pseudomonadati</taxon>
        <taxon>Pseudomonadota</taxon>
        <taxon>Alphaproteobacteria</taxon>
        <taxon>Hyphomicrobiales</taxon>
        <taxon>Aurantimonadaceae</taxon>
        <taxon>Consotaella</taxon>
    </lineage>
</organism>
<dbReference type="SUPFAM" id="SSF51735">
    <property type="entry name" value="NAD(P)-binding Rossmann-fold domains"/>
    <property type="match status" value="1"/>
</dbReference>